<dbReference type="Proteomes" id="UP001367508">
    <property type="component" value="Unassembled WGS sequence"/>
</dbReference>
<protein>
    <recommendedName>
        <fullName evidence="5">Gamma-interferon-inducible lysosomal thiol reductase</fullName>
    </recommendedName>
</protein>
<dbReference type="InterPro" id="IPR004911">
    <property type="entry name" value="Interferon-induced_GILT"/>
</dbReference>
<gene>
    <name evidence="3" type="ORF">VNO77_20622</name>
</gene>
<evidence type="ECO:0000256" key="1">
    <source>
        <dbReference type="ARBA" id="ARBA00005679"/>
    </source>
</evidence>
<evidence type="ECO:0008006" key="5">
    <source>
        <dbReference type="Google" id="ProtNLM"/>
    </source>
</evidence>
<name>A0AAN9QJI7_CANGL</name>
<proteinExistence type="inferred from homology"/>
<comment type="similarity">
    <text evidence="1">Belongs to the GILT family.</text>
</comment>
<dbReference type="GO" id="GO:0016671">
    <property type="term" value="F:oxidoreductase activity, acting on a sulfur group of donors, disulfide as acceptor"/>
    <property type="evidence" value="ECO:0007669"/>
    <property type="project" value="InterPro"/>
</dbReference>
<organism evidence="3 4">
    <name type="scientific">Canavalia gladiata</name>
    <name type="common">Sword bean</name>
    <name type="synonym">Dolichos gladiatus</name>
    <dbReference type="NCBI Taxonomy" id="3824"/>
    <lineage>
        <taxon>Eukaryota</taxon>
        <taxon>Viridiplantae</taxon>
        <taxon>Streptophyta</taxon>
        <taxon>Embryophyta</taxon>
        <taxon>Tracheophyta</taxon>
        <taxon>Spermatophyta</taxon>
        <taxon>Magnoliopsida</taxon>
        <taxon>eudicotyledons</taxon>
        <taxon>Gunneridae</taxon>
        <taxon>Pentapetalae</taxon>
        <taxon>rosids</taxon>
        <taxon>fabids</taxon>
        <taxon>Fabales</taxon>
        <taxon>Fabaceae</taxon>
        <taxon>Papilionoideae</taxon>
        <taxon>50 kb inversion clade</taxon>
        <taxon>NPAAA clade</taxon>
        <taxon>indigoferoid/millettioid clade</taxon>
        <taxon>Phaseoleae</taxon>
        <taxon>Canavalia</taxon>
    </lineage>
</organism>
<sequence>MKKRLKTDLNKLNTSESVQVSFVQLGVGMSMIRQELGEMDRGPENKMASPKLAVITTLALFCFVFINESDGASYPFGLHANSAEIPAFASQKVNLSVYYESLCLPCATFIVRNLEVIFNNGLINILNLQLVPWANAYVNKTNNSMICQNGPDECELNSLEACALNVWNVNKSFGLISCFELLSIEGKHKNWQDCFNQLDLPKDPILNCYNGGNGTEIGQKYINEAAYTPLEILPWVVVNNQSIGKDYENFTRYVCEAYRGIPVPEACNLH</sequence>
<dbReference type="PANTHER" id="PTHR13234:SF27">
    <property type="entry name" value="GAMMA INTERFERON INDUCIBLE LYSOSOMAL THIOL REDUCTASE"/>
    <property type="match status" value="1"/>
</dbReference>
<accession>A0AAN9QJI7</accession>
<dbReference type="EMBL" id="JAYMYQ010000004">
    <property type="protein sequence ID" value="KAK7339935.1"/>
    <property type="molecule type" value="Genomic_DNA"/>
</dbReference>
<dbReference type="AlphaFoldDB" id="A0AAN9QJI7"/>
<comment type="caution">
    <text evidence="3">The sequence shown here is derived from an EMBL/GenBank/DDBJ whole genome shotgun (WGS) entry which is preliminary data.</text>
</comment>
<keyword evidence="4" id="KW-1185">Reference proteome</keyword>
<dbReference type="PANTHER" id="PTHR13234">
    <property type="entry name" value="GAMMA-INTERFERON INDUCIBLE LYSOSOMAL THIOL REDUCTASE GILT"/>
    <property type="match status" value="1"/>
</dbReference>
<evidence type="ECO:0000313" key="4">
    <source>
        <dbReference type="Proteomes" id="UP001367508"/>
    </source>
</evidence>
<evidence type="ECO:0000313" key="3">
    <source>
        <dbReference type="EMBL" id="KAK7339935.1"/>
    </source>
</evidence>
<evidence type="ECO:0000256" key="2">
    <source>
        <dbReference type="ARBA" id="ARBA00023180"/>
    </source>
</evidence>
<keyword evidence="2" id="KW-0325">Glycoprotein</keyword>
<reference evidence="3 4" key="1">
    <citation type="submission" date="2024-01" db="EMBL/GenBank/DDBJ databases">
        <title>The genomes of 5 underutilized Papilionoideae crops provide insights into root nodulation and disease resistanc.</title>
        <authorList>
            <person name="Jiang F."/>
        </authorList>
    </citation>
    <scope>NUCLEOTIDE SEQUENCE [LARGE SCALE GENOMIC DNA]</scope>
    <source>
        <strain evidence="3">LVBAO_FW01</strain>
        <tissue evidence="3">Leaves</tissue>
    </source>
</reference>
<dbReference type="Pfam" id="PF03227">
    <property type="entry name" value="GILT"/>
    <property type="match status" value="1"/>
</dbReference>